<feature type="domain" description="Plasmid pRiA4b Orf3-like" evidence="3">
    <location>
        <begin position="124"/>
        <end position="262"/>
    </location>
</feature>
<evidence type="ECO:0000313" key="5">
    <source>
        <dbReference type="Proteomes" id="UP000188181"/>
    </source>
</evidence>
<feature type="coiled-coil region" evidence="1">
    <location>
        <begin position="62"/>
        <end position="89"/>
    </location>
</feature>
<sequence>MVNFQDKVKFYIKGANSMDDKMKILLSRENREFLLKYEPSFASHELFRMVSIGVQIGQDYELYFTEKQLDEFLEQLAELANNEEDQEAKSTLYDIYDYLEESSGIYAEDDYSKYSSNTGSVFILKVFIVGSKRIWRKIAIREGQTLHDLHEIIFDAFDRYDDHMYSFYFPHSKIKFNPRKIYDSSDEYTHPYACEYEGPFKCEADNASKATIKSLNLRKGQVFFYLFDFGDSWWHEITVENANEPADNDKYPRIVEEKGPSPEQYPDFDEE</sequence>
<proteinExistence type="predicted"/>
<dbReference type="SUPFAM" id="SSF159941">
    <property type="entry name" value="MM3350-like"/>
    <property type="match status" value="1"/>
</dbReference>
<name>A0A1Q2MI22_9BACT</name>
<dbReference type="PANTHER" id="PTHR41878">
    <property type="entry name" value="LEXA REPRESSOR-RELATED"/>
    <property type="match status" value="1"/>
</dbReference>
<feature type="compositionally biased region" description="Basic and acidic residues" evidence="2">
    <location>
        <begin position="247"/>
        <end position="260"/>
    </location>
</feature>
<evidence type="ECO:0000259" key="3">
    <source>
        <dbReference type="Pfam" id="PF07929"/>
    </source>
</evidence>
<dbReference type="AlphaFoldDB" id="A0A1Q2MI22"/>
<dbReference type="OrthoDB" id="9801392at2"/>
<evidence type="ECO:0000256" key="2">
    <source>
        <dbReference type="SAM" id="MobiDB-lite"/>
    </source>
</evidence>
<dbReference type="KEGG" id="pbas:SMSP2_02738"/>
<keyword evidence="5" id="KW-1185">Reference proteome</keyword>
<protein>
    <submittedName>
        <fullName evidence="4">Plasmid pRiA4b ORF-3-like protein</fullName>
    </submittedName>
</protein>
<evidence type="ECO:0000256" key="1">
    <source>
        <dbReference type="SAM" id="Coils"/>
    </source>
</evidence>
<dbReference type="Proteomes" id="UP000188181">
    <property type="component" value="Chromosome"/>
</dbReference>
<evidence type="ECO:0000313" key="4">
    <source>
        <dbReference type="EMBL" id="AQQ72355.1"/>
    </source>
</evidence>
<dbReference type="PANTHER" id="PTHR41878:SF1">
    <property type="entry name" value="TNPR PROTEIN"/>
    <property type="match status" value="1"/>
</dbReference>
<reference evidence="5" key="1">
    <citation type="submission" date="2017-02" db="EMBL/GenBank/DDBJ databases">
        <title>Comparative genomics and description of representatives of a novel lineage of planctomycetes thriving in anoxic sediments.</title>
        <authorList>
            <person name="Spring S."/>
            <person name="Bunk B."/>
            <person name="Sproer C."/>
        </authorList>
    </citation>
    <scope>NUCLEOTIDE SEQUENCE [LARGE SCALE GENOMIC DNA]</scope>
    <source>
        <strain evidence="5">SM-Chi-D1</strain>
    </source>
</reference>
<dbReference type="Pfam" id="PF07929">
    <property type="entry name" value="PRiA4_ORF3"/>
    <property type="match status" value="1"/>
</dbReference>
<gene>
    <name evidence="4" type="ORF">SMSP2_02738</name>
</gene>
<dbReference type="InterPro" id="IPR012912">
    <property type="entry name" value="Plasmid_pRiA4b_Orf3-like"/>
</dbReference>
<organism evidence="4 5">
    <name type="scientific">Limihaloglobus sulfuriphilus</name>
    <dbReference type="NCBI Taxonomy" id="1851148"/>
    <lineage>
        <taxon>Bacteria</taxon>
        <taxon>Pseudomonadati</taxon>
        <taxon>Planctomycetota</taxon>
        <taxon>Phycisphaerae</taxon>
        <taxon>Sedimentisphaerales</taxon>
        <taxon>Sedimentisphaeraceae</taxon>
        <taxon>Limihaloglobus</taxon>
    </lineage>
</organism>
<dbReference type="InterPro" id="IPR024047">
    <property type="entry name" value="MM3350-like_sf"/>
</dbReference>
<dbReference type="EMBL" id="CP019646">
    <property type="protein sequence ID" value="AQQ72355.1"/>
    <property type="molecule type" value="Genomic_DNA"/>
</dbReference>
<accession>A0A1Q2MI22</accession>
<feature type="region of interest" description="Disordered" evidence="2">
    <location>
        <begin position="244"/>
        <end position="271"/>
    </location>
</feature>
<dbReference type="Gene3D" id="3.10.290.30">
    <property type="entry name" value="MM3350-like"/>
    <property type="match status" value="1"/>
</dbReference>
<keyword evidence="1" id="KW-0175">Coiled coil</keyword>